<sequence>MVNRAGPYSCGLSKLGDPIFLYMSIPNAKSQSQRLGDRRRNLILAWGSLFSLDLNPFKQRIKEGQEQTPAFRQISGTRPITPQPATTEDIQN</sequence>
<feature type="compositionally biased region" description="Polar residues" evidence="1">
    <location>
        <begin position="66"/>
        <end position="92"/>
    </location>
</feature>
<name>A0A7J7DYB8_TRIWF</name>
<evidence type="ECO:0000313" key="3">
    <source>
        <dbReference type="Proteomes" id="UP000593562"/>
    </source>
</evidence>
<accession>A0A7J7DYB8</accession>
<evidence type="ECO:0000256" key="1">
    <source>
        <dbReference type="SAM" id="MobiDB-lite"/>
    </source>
</evidence>
<dbReference type="AlphaFoldDB" id="A0A7J7DYB8"/>
<organism evidence="2 3">
    <name type="scientific">Tripterygium wilfordii</name>
    <name type="common">Thunder God vine</name>
    <dbReference type="NCBI Taxonomy" id="458696"/>
    <lineage>
        <taxon>Eukaryota</taxon>
        <taxon>Viridiplantae</taxon>
        <taxon>Streptophyta</taxon>
        <taxon>Embryophyta</taxon>
        <taxon>Tracheophyta</taxon>
        <taxon>Spermatophyta</taxon>
        <taxon>Magnoliopsida</taxon>
        <taxon>eudicotyledons</taxon>
        <taxon>Gunneridae</taxon>
        <taxon>Pentapetalae</taxon>
        <taxon>rosids</taxon>
        <taxon>fabids</taxon>
        <taxon>Celastrales</taxon>
        <taxon>Celastraceae</taxon>
        <taxon>Tripterygium</taxon>
    </lineage>
</organism>
<dbReference type="Proteomes" id="UP000593562">
    <property type="component" value="Unassembled WGS sequence"/>
</dbReference>
<comment type="caution">
    <text evidence="2">The sequence shown here is derived from an EMBL/GenBank/DDBJ whole genome shotgun (WGS) entry which is preliminary data.</text>
</comment>
<protein>
    <submittedName>
        <fullName evidence="2">Uncharacterized protein</fullName>
    </submittedName>
</protein>
<gene>
    <name evidence="2" type="ORF">HS088_TW02G00393</name>
</gene>
<keyword evidence="3" id="KW-1185">Reference proteome</keyword>
<proteinExistence type="predicted"/>
<evidence type="ECO:0000313" key="2">
    <source>
        <dbReference type="EMBL" id="KAF5751380.1"/>
    </source>
</evidence>
<reference evidence="2 3" key="1">
    <citation type="journal article" date="2020" name="Nat. Commun.">
        <title>Genome of Tripterygium wilfordii and identification of cytochrome P450 involved in triptolide biosynthesis.</title>
        <authorList>
            <person name="Tu L."/>
            <person name="Su P."/>
            <person name="Zhang Z."/>
            <person name="Gao L."/>
            <person name="Wang J."/>
            <person name="Hu T."/>
            <person name="Zhou J."/>
            <person name="Zhang Y."/>
            <person name="Zhao Y."/>
            <person name="Liu Y."/>
            <person name="Song Y."/>
            <person name="Tong Y."/>
            <person name="Lu Y."/>
            <person name="Yang J."/>
            <person name="Xu C."/>
            <person name="Jia M."/>
            <person name="Peters R.J."/>
            <person name="Huang L."/>
            <person name="Gao W."/>
        </authorList>
    </citation>
    <scope>NUCLEOTIDE SEQUENCE [LARGE SCALE GENOMIC DNA]</scope>
    <source>
        <strain evidence="3">cv. XIE 37</strain>
        <tissue evidence="2">Leaf</tissue>
    </source>
</reference>
<dbReference type="InParanoid" id="A0A7J7DYB8"/>
<dbReference type="EMBL" id="JAAARO010000002">
    <property type="protein sequence ID" value="KAF5751380.1"/>
    <property type="molecule type" value="Genomic_DNA"/>
</dbReference>
<feature type="region of interest" description="Disordered" evidence="1">
    <location>
        <begin position="65"/>
        <end position="92"/>
    </location>
</feature>